<dbReference type="Gene3D" id="3.40.50.410">
    <property type="entry name" value="von Willebrand factor, type A domain"/>
    <property type="match status" value="1"/>
</dbReference>
<feature type="chain" id="PRO_5037758808" evidence="1">
    <location>
        <begin position="18"/>
        <end position="232"/>
    </location>
</feature>
<dbReference type="PROSITE" id="PS50234">
    <property type="entry name" value="VWFA"/>
    <property type="match status" value="1"/>
</dbReference>
<dbReference type="AlphaFoldDB" id="A0A914EIJ6"/>
<reference evidence="4" key="1">
    <citation type="submission" date="2022-11" db="UniProtKB">
        <authorList>
            <consortium name="WormBaseParasite"/>
        </authorList>
    </citation>
    <scope>IDENTIFICATION</scope>
</reference>
<organism evidence="3 4">
    <name type="scientific">Acrobeloides nanus</name>
    <dbReference type="NCBI Taxonomy" id="290746"/>
    <lineage>
        <taxon>Eukaryota</taxon>
        <taxon>Metazoa</taxon>
        <taxon>Ecdysozoa</taxon>
        <taxon>Nematoda</taxon>
        <taxon>Chromadorea</taxon>
        <taxon>Rhabditida</taxon>
        <taxon>Tylenchina</taxon>
        <taxon>Cephalobomorpha</taxon>
        <taxon>Cephaloboidea</taxon>
        <taxon>Cephalobidae</taxon>
        <taxon>Acrobeloides</taxon>
    </lineage>
</organism>
<keyword evidence="3" id="KW-1185">Reference proteome</keyword>
<proteinExistence type="predicted"/>
<evidence type="ECO:0000313" key="3">
    <source>
        <dbReference type="Proteomes" id="UP000887540"/>
    </source>
</evidence>
<feature type="signal peptide" evidence="1">
    <location>
        <begin position="1"/>
        <end position="17"/>
    </location>
</feature>
<dbReference type="Pfam" id="PF00092">
    <property type="entry name" value="VWA"/>
    <property type="match status" value="1"/>
</dbReference>
<dbReference type="WBParaSite" id="ACRNAN_scaffold8137.g33156.t1">
    <property type="protein sequence ID" value="ACRNAN_scaffold8137.g33156.t1"/>
    <property type="gene ID" value="ACRNAN_scaffold8137.g33156"/>
</dbReference>
<dbReference type="SUPFAM" id="SSF53300">
    <property type="entry name" value="vWA-like"/>
    <property type="match status" value="1"/>
</dbReference>
<evidence type="ECO:0000256" key="1">
    <source>
        <dbReference type="SAM" id="SignalP"/>
    </source>
</evidence>
<name>A0A914EIJ6_9BILA</name>
<evidence type="ECO:0000313" key="4">
    <source>
        <dbReference type="WBParaSite" id="ACRNAN_scaffold8137.g33156.t1"/>
    </source>
</evidence>
<dbReference type="Proteomes" id="UP000887540">
    <property type="component" value="Unplaced"/>
</dbReference>
<keyword evidence="1" id="KW-0732">Signal</keyword>
<dbReference type="InterPro" id="IPR036465">
    <property type="entry name" value="vWFA_dom_sf"/>
</dbReference>
<feature type="domain" description="VWFA" evidence="2">
    <location>
        <begin position="26"/>
        <end position="221"/>
    </location>
</feature>
<dbReference type="InterPro" id="IPR002035">
    <property type="entry name" value="VWF_A"/>
</dbReference>
<evidence type="ECO:0000259" key="2">
    <source>
        <dbReference type="PROSITE" id="PS50234"/>
    </source>
</evidence>
<protein>
    <submittedName>
        <fullName evidence="4">VWFA domain-containing protein</fullName>
    </submittedName>
</protein>
<sequence>MKLLLLISVALLGSVNCACPASLEADVVLLLDTSTAVDKSSYDSLSNTLVQSLGSCNISAHGVSETGVRLAVIDVPGDSWMTPLVTASFSTITSTNLLQKSLANAWPDPQFDPPQATGQTLLSQAVNTANSDNFRNQGYRSSETNHLIIYVTTSSSPNQDAITAAQTVRSSNSYGFLALSYNGNGANTNALTSFVGGANCLLSANNQNDLNGLGDQLLNLINQASQNGGKYC</sequence>
<accession>A0A914EIJ6</accession>